<reference evidence="1 2" key="1">
    <citation type="journal article" date="2021" name="BMC Genomics">
        <title>Datura genome reveals duplications of psychoactive alkaloid biosynthetic genes and high mutation rate following tissue culture.</title>
        <authorList>
            <person name="Rajewski A."/>
            <person name="Carter-House D."/>
            <person name="Stajich J."/>
            <person name="Litt A."/>
        </authorList>
    </citation>
    <scope>NUCLEOTIDE SEQUENCE [LARGE SCALE GENOMIC DNA]</scope>
    <source>
        <strain evidence="1">AR-01</strain>
    </source>
</reference>
<dbReference type="Proteomes" id="UP000823775">
    <property type="component" value="Unassembled WGS sequence"/>
</dbReference>
<keyword evidence="2" id="KW-1185">Reference proteome</keyword>
<protein>
    <submittedName>
        <fullName evidence="1">Uncharacterized protein</fullName>
    </submittedName>
</protein>
<feature type="non-terminal residue" evidence="1">
    <location>
        <position position="1"/>
    </location>
</feature>
<organism evidence="1 2">
    <name type="scientific">Datura stramonium</name>
    <name type="common">Jimsonweed</name>
    <name type="synonym">Common thornapple</name>
    <dbReference type="NCBI Taxonomy" id="4076"/>
    <lineage>
        <taxon>Eukaryota</taxon>
        <taxon>Viridiplantae</taxon>
        <taxon>Streptophyta</taxon>
        <taxon>Embryophyta</taxon>
        <taxon>Tracheophyta</taxon>
        <taxon>Spermatophyta</taxon>
        <taxon>Magnoliopsida</taxon>
        <taxon>eudicotyledons</taxon>
        <taxon>Gunneridae</taxon>
        <taxon>Pentapetalae</taxon>
        <taxon>asterids</taxon>
        <taxon>lamiids</taxon>
        <taxon>Solanales</taxon>
        <taxon>Solanaceae</taxon>
        <taxon>Solanoideae</taxon>
        <taxon>Datureae</taxon>
        <taxon>Datura</taxon>
    </lineage>
</organism>
<evidence type="ECO:0000313" key="1">
    <source>
        <dbReference type="EMBL" id="MCD7466454.1"/>
    </source>
</evidence>
<proteinExistence type="predicted"/>
<accession>A0ABS8T503</accession>
<comment type="caution">
    <text evidence="1">The sequence shown here is derived from an EMBL/GenBank/DDBJ whole genome shotgun (WGS) entry which is preliminary data.</text>
</comment>
<sequence>DFTALHLILDIYLSYLPIDFEDSLHSSLFLRAFISIRYPSIYFLDNNFTIQAYGSTGTKNRSVIEFGSLVKKNDLPLVQAGYDDPMINHGTRQSYQLILQHLSIVLGPTQYERMESRLLSSSAGCGDRRRVFFDTLAIVVLPLLHSRRDNIASPSWKATTSSSIASTQGYFLSSPVTDPVYETKSKSLEEGESERKGPRPIVERAKFLCRCKDEVVRNFSVLPRSPIEILARRTSKIEALNTKWDMVSNGKEGYLGDALHWLKEAEDFQQENASQDSIIKNHMRKQIKLKESIRLASARSHHHVETSSSLFILVFPQEEI</sequence>
<gene>
    <name evidence="1" type="ORF">HAX54_003177</name>
</gene>
<evidence type="ECO:0000313" key="2">
    <source>
        <dbReference type="Proteomes" id="UP000823775"/>
    </source>
</evidence>
<name>A0ABS8T503_DATST</name>
<dbReference type="EMBL" id="JACEIK010001144">
    <property type="protein sequence ID" value="MCD7466454.1"/>
    <property type="molecule type" value="Genomic_DNA"/>
</dbReference>